<accession>A0A392N9U1</accession>
<protein>
    <submittedName>
        <fullName evidence="1">Uncharacterized protein</fullName>
    </submittedName>
</protein>
<proteinExistence type="predicted"/>
<sequence>MTRPVCLVGEELSFCFTTSSVPCSVCPSHFLFAVVLSQGGQPSHSRSTLFDGTFTPLRCACGFVGLKRFYKSWRLCFRF</sequence>
<organism evidence="1 2">
    <name type="scientific">Trifolium medium</name>
    <dbReference type="NCBI Taxonomy" id="97028"/>
    <lineage>
        <taxon>Eukaryota</taxon>
        <taxon>Viridiplantae</taxon>
        <taxon>Streptophyta</taxon>
        <taxon>Embryophyta</taxon>
        <taxon>Tracheophyta</taxon>
        <taxon>Spermatophyta</taxon>
        <taxon>Magnoliopsida</taxon>
        <taxon>eudicotyledons</taxon>
        <taxon>Gunneridae</taxon>
        <taxon>Pentapetalae</taxon>
        <taxon>rosids</taxon>
        <taxon>fabids</taxon>
        <taxon>Fabales</taxon>
        <taxon>Fabaceae</taxon>
        <taxon>Papilionoideae</taxon>
        <taxon>50 kb inversion clade</taxon>
        <taxon>NPAAA clade</taxon>
        <taxon>Hologalegina</taxon>
        <taxon>IRL clade</taxon>
        <taxon>Trifolieae</taxon>
        <taxon>Trifolium</taxon>
    </lineage>
</organism>
<name>A0A392N9U1_9FABA</name>
<evidence type="ECO:0000313" key="1">
    <source>
        <dbReference type="EMBL" id="MCH96221.1"/>
    </source>
</evidence>
<evidence type="ECO:0000313" key="2">
    <source>
        <dbReference type="Proteomes" id="UP000265520"/>
    </source>
</evidence>
<dbReference type="AlphaFoldDB" id="A0A392N9U1"/>
<comment type="caution">
    <text evidence="1">The sequence shown here is derived from an EMBL/GenBank/DDBJ whole genome shotgun (WGS) entry which is preliminary data.</text>
</comment>
<dbReference type="EMBL" id="LXQA010031808">
    <property type="protein sequence ID" value="MCH96221.1"/>
    <property type="molecule type" value="Genomic_DNA"/>
</dbReference>
<gene>
    <name evidence="1" type="ORF">A2U01_0017204</name>
</gene>
<keyword evidence="2" id="KW-1185">Reference proteome</keyword>
<reference evidence="1 2" key="1">
    <citation type="journal article" date="2018" name="Front. Plant Sci.">
        <title>Red Clover (Trifolium pratense) and Zigzag Clover (T. medium) - A Picture of Genomic Similarities and Differences.</title>
        <authorList>
            <person name="Dluhosova J."/>
            <person name="Istvanek J."/>
            <person name="Nedelnik J."/>
            <person name="Repkova J."/>
        </authorList>
    </citation>
    <scope>NUCLEOTIDE SEQUENCE [LARGE SCALE GENOMIC DNA]</scope>
    <source>
        <strain evidence="2">cv. 10/8</strain>
        <tissue evidence="1">Leaf</tissue>
    </source>
</reference>
<dbReference type="Proteomes" id="UP000265520">
    <property type="component" value="Unassembled WGS sequence"/>
</dbReference>